<dbReference type="AlphaFoldDB" id="A0A375ISL4"/>
<reference evidence="1 2" key="1">
    <citation type="submission" date="2018-01" db="EMBL/GenBank/DDBJ databases">
        <authorList>
            <person name="Gaut B.S."/>
            <person name="Morton B.R."/>
            <person name="Clegg M.T."/>
            <person name="Duvall M.R."/>
        </authorList>
    </citation>
    <scope>NUCLEOTIDE SEQUENCE [LARGE SCALE GENOMIC DNA]</scope>
    <source>
        <strain evidence="1">Cupriavidus taiwanensis LMG 19425</strain>
        <plasmid evidence="2">Plasmid iii</plasmid>
    </source>
</reference>
<accession>A0A375ISL4</accession>
<evidence type="ECO:0000313" key="2">
    <source>
        <dbReference type="Proteomes" id="UP000255505"/>
    </source>
</evidence>
<geneLocation type="plasmid" evidence="1">
    <name>III</name>
</geneLocation>
<organism evidence="1 2">
    <name type="scientific">Cupriavidus taiwanensis</name>
    <dbReference type="NCBI Taxonomy" id="164546"/>
    <lineage>
        <taxon>Bacteria</taxon>
        <taxon>Pseudomonadati</taxon>
        <taxon>Pseudomonadota</taxon>
        <taxon>Betaproteobacteria</taxon>
        <taxon>Burkholderiales</taxon>
        <taxon>Burkholderiaceae</taxon>
        <taxon>Cupriavidus</taxon>
    </lineage>
</organism>
<name>A0A375ISL4_9BURK</name>
<sequence length="60" mass="6326">MLPESSSPGCATGLEMRIKPSITAMTIGQGVQVGAECPGQFVIEFAVRQPQRTGVVKQAH</sequence>
<evidence type="ECO:0000313" key="1">
    <source>
        <dbReference type="EMBL" id="SPK77070.1"/>
    </source>
</evidence>
<keyword evidence="1" id="KW-0614">Plasmid</keyword>
<dbReference type="EMBL" id="LT991978">
    <property type="protein sequence ID" value="SPK77070.1"/>
    <property type="molecule type" value="Genomic_DNA"/>
</dbReference>
<dbReference type="Proteomes" id="UP000255505">
    <property type="component" value="Plasmid III"/>
</dbReference>
<gene>
    <name evidence="1" type="ORF">CT19425_P20042</name>
</gene>
<proteinExistence type="predicted"/>
<protein>
    <submittedName>
        <fullName evidence="1">Uncharacterized protein</fullName>
    </submittedName>
</protein>